<evidence type="ECO:0000313" key="2">
    <source>
        <dbReference type="RefSeq" id="XP_036357988.1"/>
    </source>
</evidence>
<proteinExistence type="predicted"/>
<dbReference type="InterPro" id="IPR011323">
    <property type="entry name" value="Mss4/transl-control_tumour"/>
</dbReference>
<evidence type="ECO:0000313" key="1">
    <source>
        <dbReference type="Proteomes" id="UP000515154"/>
    </source>
</evidence>
<organism evidence="1 2">
    <name type="scientific">Octopus sinensis</name>
    <name type="common">East Asian common octopus</name>
    <dbReference type="NCBI Taxonomy" id="2607531"/>
    <lineage>
        <taxon>Eukaryota</taxon>
        <taxon>Metazoa</taxon>
        <taxon>Spiralia</taxon>
        <taxon>Lophotrochozoa</taxon>
        <taxon>Mollusca</taxon>
        <taxon>Cephalopoda</taxon>
        <taxon>Coleoidea</taxon>
        <taxon>Octopodiformes</taxon>
        <taxon>Octopoda</taxon>
        <taxon>Incirrata</taxon>
        <taxon>Octopodidae</taxon>
        <taxon>Octopus</taxon>
    </lineage>
</organism>
<gene>
    <name evidence="2" type="primary">LOC115210845</name>
</gene>
<reference evidence="2" key="1">
    <citation type="submission" date="2025-08" db="UniProtKB">
        <authorList>
            <consortium name="RefSeq"/>
        </authorList>
    </citation>
    <scope>IDENTIFICATION</scope>
</reference>
<name>A0A7E6ERM9_9MOLL</name>
<keyword evidence="1" id="KW-1185">Reference proteome</keyword>
<dbReference type="RefSeq" id="XP_036357988.1">
    <property type="nucleotide sequence ID" value="XM_036502095.1"/>
</dbReference>
<dbReference type="AlphaFoldDB" id="A0A7E6ERM9"/>
<accession>A0A7E6ERM9</accession>
<protein>
    <submittedName>
        <fullName evidence="2">Uncharacterized protein LOC115210845</fullName>
    </submittedName>
</protein>
<dbReference type="KEGG" id="osn:115210845"/>
<dbReference type="Proteomes" id="UP000515154">
    <property type="component" value="Linkage group LG4"/>
</dbReference>
<dbReference type="Gene3D" id="2.170.150.10">
    <property type="entry name" value="Metal Binding Protein, Guanine Nucleotide Exchange Factor, Chain A"/>
    <property type="match status" value="1"/>
</dbReference>
<sequence length="184" mass="21322">MTRPETELKNEFDLHCKTCKSIIIKKGLSVFRKFKFPDEALRGTHDKSSSKPSADFRKQVDPPIDITKFRNMKLIVDFEDWKPKEDNFDLETCIIEDLENYTNFIKSVKDCWMTKNMFDLENAAVEKLDKGKSGRGPVFCGNCYSKEEKTDPVEIIGWTNDSATLKPVYIMRDKVSEIKKSTCK</sequence>